<dbReference type="InterPro" id="IPR019734">
    <property type="entry name" value="TPR_rpt"/>
</dbReference>
<evidence type="ECO:0000313" key="2">
    <source>
        <dbReference type="EMBL" id="PFH31686.1"/>
    </source>
</evidence>
<reference evidence="2 3" key="1">
    <citation type="submission" date="2017-09" db="EMBL/GenBank/DDBJ databases">
        <title>Genome sequencing of Besnoitia besnoiti strain Bb-Ger1.</title>
        <authorList>
            <person name="Schares G."/>
            <person name="Venepally P."/>
            <person name="Lorenzi H.A."/>
        </authorList>
    </citation>
    <scope>NUCLEOTIDE SEQUENCE [LARGE SCALE GENOMIC DNA]</scope>
    <source>
        <strain evidence="2 3">Bb-Ger1</strain>
    </source>
</reference>
<dbReference type="SMART" id="SM00028">
    <property type="entry name" value="TPR"/>
    <property type="match status" value="2"/>
</dbReference>
<sequence length="419" mass="47112">MAQSPAAAAGQPGAVLEDDDGLLDWNVSPEYLQQLQEKYRHENFPLFMDELPSNLEDNPHLVALQQLAYEGETAKSVAEKLKQEGNNWLTIGARNEEEKLEQEEREKAAGKRDEQKRNKKRYNAKMALECYSAGLDQQCGDKPLEAVLLSNRAQCHLVLGELVSCVNDCRAALRLDPDNVKAYYRAARASLLLELYRQSVAFAVAGLQRDPENAQLKQVKAEAQELWEKRQGKKDSHRQKELSDAKKTPSVSDVLHTRGISVVAPVYSIAPIVSHCSGPYVKRDEKGFPRLFFTVALLLDEVMVSETIVDFDECNCLGDYLSHMFPLSSKRQEGDPDSPSWDVEKKYTVDRLCAYYECGMPGDLLFDVPLDMPLIVMLQIVKRIAGIPVFHILVRSHLFLWPCSSRELAADSERGGRSA</sequence>
<organism evidence="2 3">
    <name type="scientific">Besnoitia besnoiti</name>
    <name type="common">Apicomplexan protozoan</name>
    <dbReference type="NCBI Taxonomy" id="94643"/>
    <lineage>
        <taxon>Eukaryota</taxon>
        <taxon>Sar</taxon>
        <taxon>Alveolata</taxon>
        <taxon>Apicomplexa</taxon>
        <taxon>Conoidasida</taxon>
        <taxon>Coccidia</taxon>
        <taxon>Eucoccidiorida</taxon>
        <taxon>Eimeriorina</taxon>
        <taxon>Sarcocystidae</taxon>
        <taxon>Besnoitia</taxon>
    </lineage>
</organism>
<dbReference type="PANTHER" id="PTHR46035">
    <property type="entry name" value="TETRATRICOPEPTIDE REPEAT PROTEIN 4"/>
    <property type="match status" value="1"/>
</dbReference>
<dbReference type="AlphaFoldDB" id="A0A2A9M719"/>
<feature type="compositionally biased region" description="Low complexity" evidence="1">
    <location>
        <begin position="1"/>
        <end position="14"/>
    </location>
</feature>
<dbReference type="KEGG" id="bbes:BESB_026600"/>
<dbReference type="OrthoDB" id="420195at2759"/>
<dbReference type="GO" id="GO:0051879">
    <property type="term" value="F:Hsp90 protein binding"/>
    <property type="evidence" value="ECO:0007669"/>
    <property type="project" value="TreeGrafter"/>
</dbReference>
<proteinExistence type="predicted"/>
<gene>
    <name evidence="2" type="ORF">BESB_026600</name>
</gene>
<feature type="region of interest" description="Disordered" evidence="1">
    <location>
        <begin position="97"/>
        <end position="118"/>
    </location>
</feature>
<dbReference type="GO" id="GO:0005634">
    <property type="term" value="C:nucleus"/>
    <property type="evidence" value="ECO:0007669"/>
    <property type="project" value="TreeGrafter"/>
</dbReference>
<dbReference type="PANTHER" id="PTHR46035:SF1">
    <property type="entry name" value="TETRATRICOPEPTIDE REPEAT PROTEIN 4"/>
    <property type="match status" value="1"/>
</dbReference>
<dbReference type="STRING" id="94643.A0A2A9M719"/>
<dbReference type="Gene3D" id="1.25.40.10">
    <property type="entry name" value="Tetratricopeptide repeat domain"/>
    <property type="match status" value="1"/>
</dbReference>
<protein>
    <submittedName>
        <fullName evidence="2">Tetratricopeptide repeat-containing protein</fullName>
    </submittedName>
</protein>
<dbReference type="SUPFAM" id="SSF48452">
    <property type="entry name" value="TPR-like"/>
    <property type="match status" value="1"/>
</dbReference>
<dbReference type="GO" id="GO:0005829">
    <property type="term" value="C:cytosol"/>
    <property type="evidence" value="ECO:0007669"/>
    <property type="project" value="TreeGrafter"/>
</dbReference>
<dbReference type="Proteomes" id="UP000224006">
    <property type="component" value="Unassembled WGS sequence"/>
</dbReference>
<dbReference type="VEuPathDB" id="ToxoDB:BESB_026600"/>
<feature type="region of interest" description="Disordered" evidence="1">
    <location>
        <begin position="227"/>
        <end position="249"/>
    </location>
</feature>
<dbReference type="InterPro" id="IPR011990">
    <property type="entry name" value="TPR-like_helical_dom_sf"/>
</dbReference>
<dbReference type="RefSeq" id="XP_029215695.1">
    <property type="nucleotide sequence ID" value="XM_029361340.1"/>
</dbReference>
<comment type="caution">
    <text evidence="2">The sequence shown here is derived from an EMBL/GenBank/DDBJ whole genome shotgun (WGS) entry which is preliminary data.</text>
</comment>
<dbReference type="CDD" id="cd21377">
    <property type="entry name" value="CTWD_Cns1-like"/>
    <property type="match status" value="1"/>
</dbReference>
<feature type="compositionally biased region" description="Basic and acidic residues" evidence="1">
    <location>
        <begin position="227"/>
        <end position="247"/>
    </location>
</feature>
<evidence type="ECO:0000313" key="3">
    <source>
        <dbReference type="Proteomes" id="UP000224006"/>
    </source>
</evidence>
<accession>A0A2A9M719</accession>
<feature type="region of interest" description="Disordered" evidence="1">
    <location>
        <begin position="1"/>
        <end position="21"/>
    </location>
</feature>
<dbReference type="GO" id="GO:0006457">
    <property type="term" value="P:protein folding"/>
    <property type="evidence" value="ECO:0007669"/>
    <property type="project" value="TreeGrafter"/>
</dbReference>
<evidence type="ECO:0000256" key="1">
    <source>
        <dbReference type="SAM" id="MobiDB-lite"/>
    </source>
</evidence>
<dbReference type="GO" id="GO:0030544">
    <property type="term" value="F:Hsp70 protein binding"/>
    <property type="evidence" value="ECO:0007669"/>
    <property type="project" value="TreeGrafter"/>
</dbReference>
<feature type="compositionally biased region" description="Basic and acidic residues" evidence="1">
    <location>
        <begin position="97"/>
        <end position="116"/>
    </location>
</feature>
<keyword evidence="3" id="KW-1185">Reference proteome</keyword>
<dbReference type="GeneID" id="40307712"/>
<name>A0A2A9M719_BESBE</name>
<dbReference type="EMBL" id="NWUJ01000014">
    <property type="protein sequence ID" value="PFH31686.1"/>
    <property type="molecule type" value="Genomic_DNA"/>
</dbReference>